<reference evidence="2 3" key="1">
    <citation type="journal article" date="2024" name="Plant Biotechnol. J.">
        <title>Dendrobium thyrsiflorum genome and its molecular insights into genes involved in important horticultural traits.</title>
        <authorList>
            <person name="Chen B."/>
            <person name="Wang J.Y."/>
            <person name="Zheng P.J."/>
            <person name="Li K.L."/>
            <person name="Liang Y.M."/>
            <person name="Chen X.F."/>
            <person name="Zhang C."/>
            <person name="Zhao X."/>
            <person name="He X."/>
            <person name="Zhang G.Q."/>
            <person name="Liu Z.J."/>
            <person name="Xu Q."/>
        </authorList>
    </citation>
    <scope>NUCLEOTIDE SEQUENCE [LARGE SCALE GENOMIC DNA]</scope>
    <source>
        <strain evidence="2">GZMU011</strain>
    </source>
</reference>
<feature type="compositionally biased region" description="Basic and acidic residues" evidence="1">
    <location>
        <begin position="96"/>
        <end position="105"/>
    </location>
</feature>
<comment type="caution">
    <text evidence="2">The sequence shown here is derived from an EMBL/GenBank/DDBJ whole genome shotgun (WGS) entry which is preliminary data.</text>
</comment>
<accession>A0ABD0TVD7</accession>
<sequence>MNSSAAEISATDQEPNRPPSPPLRPPVPNAENGEDQDFDATNQEAESENNKDKEMDVESFSCSSSYSNSDSESDFFQINPPELAYPQPSPTTSGEIKADGIEKIRSPSNTEKPSGLGIERRSPVIQSMVRDPNRIPSSIFARSPMTPMEWSVASNESLFSIHMGNSSFTRDQMFLTGRSGDLRGFACGTMDYTSPWISQDSRSLAAAAAGGVGRKEMGDLVVDMDEAAAASANAEAMREVMRAAAEGKESEKKLMLGRSSSRHSDGSATSFAFPILTGDGRVGSMKVNFENHKDHQVNSQIKRSKLFAGKGSTARMSSHRSEHNRAPASAHCHWFPCISTCKFYCCCEFY</sequence>
<evidence type="ECO:0000313" key="2">
    <source>
        <dbReference type="EMBL" id="KAL0903671.1"/>
    </source>
</evidence>
<feature type="compositionally biased region" description="Pro residues" evidence="1">
    <location>
        <begin position="16"/>
        <end position="28"/>
    </location>
</feature>
<evidence type="ECO:0000256" key="1">
    <source>
        <dbReference type="SAM" id="MobiDB-lite"/>
    </source>
</evidence>
<feature type="compositionally biased region" description="Polar residues" evidence="1">
    <location>
        <begin position="1"/>
        <end position="13"/>
    </location>
</feature>
<keyword evidence="3" id="KW-1185">Reference proteome</keyword>
<protein>
    <submittedName>
        <fullName evidence="2">Uncharacterized protein</fullName>
    </submittedName>
</protein>
<dbReference type="Proteomes" id="UP001552299">
    <property type="component" value="Unassembled WGS sequence"/>
</dbReference>
<dbReference type="EMBL" id="JANQDX010000020">
    <property type="protein sequence ID" value="KAL0903671.1"/>
    <property type="molecule type" value="Genomic_DNA"/>
</dbReference>
<proteinExistence type="predicted"/>
<dbReference type="PANTHER" id="PTHR33673:SF3">
    <property type="entry name" value="SUPPRESSOR SRP40-LIKE PROTEIN"/>
    <property type="match status" value="1"/>
</dbReference>
<name>A0ABD0TVD7_DENTH</name>
<dbReference type="PANTHER" id="PTHR33673">
    <property type="entry name" value="SUPPRESSOR SRP40-LIKE PROTEIN"/>
    <property type="match status" value="1"/>
</dbReference>
<feature type="region of interest" description="Disordered" evidence="1">
    <location>
        <begin position="1"/>
        <end position="122"/>
    </location>
</feature>
<organism evidence="2 3">
    <name type="scientific">Dendrobium thyrsiflorum</name>
    <name type="common">Pinecone-like raceme dendrobium</name>
    <name type="synonym">Orchid</name>
    <dbReference type="NCBI Taxonomy" id="117978"/>
    <lineage>
        <taxon>Eukaryota</taxon>
        <taxon>Viridiplantae</taxon>
        <taxon>Streptophyta</taxon>
        <taxon>Embryophyta</taxon>
        <taxon>Tracheophyta</taxon>
        <taxon>Spermatophyta</taxon>
        <taxon>Magnoliopsida</taxon>
        <taxon>Liliopsida</taxon>
        <taxon>Asparagales</taxon>
        <taxon>Orchidaceae</taxon>
        <taxon>Epidendroideae</taxon>
        <taxon>Malaxideae</taxon>
        <taxon>Dendrobiinae</taxon>
        <taxon>Dendrobium</taxon>
    </lineage>
</organism>
<gene>
    <name evidence="2" type="ORF">M5K25_028069</name>
</gene>
<dbReference type="AlphaFoldDB" id="A0ABD0TVD7"/>
<evidence type="ECO:0000313" key="3">
    <source>
        <dbReference type="Proteomes" id="UP001552299"/>
    </source>
</evidence>
<feature type="compositionally biased region" description="Low complexity" evidence="1">
    <location>
        <begin position="59"/>
        <end position="70"/>
    </location>
</feature>